<feature type="compositionally biased region" description="Polar residues" evidence="1">
    <location>
        <begin position="62"/>
        <end position="72"/>
    </location>
</feature>
<keyword evidence="3" id="KW-1185">Reference proteome</keyword>
<feature type="compositionally biased region" description="Basic and acidic residues" evidence="1">
    <location>
        <begin position="74"/>
        <end position="83"/>
    </location>
</feature>
<gene>
    <name evidence="2" type="ORF">OIU84_000853</name>
</gene>
<name>A0AAD6L6S5_9ROSI</name>
<evidence type="ECO:0000313" key="3">
    <source>
        <dbReference type="Proteomes" id="UP001162972"/>
    </source>
</evidence>
<feature type="region of interest" description="Disordered" evidence="1">
    <location>
        <begin position="1"/>
        <end position="88"/>
    </location>
</feature>
<comment type="caution">
    <text evidence="2">The sequence shown here is derived from an EMBL/GenBank/DDBJ whole genome shotgun (WGS) entry which is preliminary data.</text>
</comment>
<dbReference type="AlphaFoldDB" id="A0AAD6L6S5"/>
<reference evidence="2 3" key="1">
    <citation type="journal article" date="2023" name="Int. J. Mol. Sci.">
        <title>De Novo Assembly and Annotation of 11 Diverse Shrub Willow (Salix) Genomes Reveals Novel Gene Organization in Sex-Linked Regions.</title>
        <authorList>
            <person name="Hyden B."/>
            <person name="Feng K."/>
            <person name="Yates T.B."/>
            <person name="Jawdy S."/>
            <person name="Cereghino C."/>
            <person name="Smart L.B."/>
            <person name="Muchero W."/>
        </authorList>
    </citation>
    <scope>NUCLEOTIDE SEQUENCE [LARGE SCALE GENOMIC DNA]</scope>
    <source>
        <tissue evidence="2">Shoot tip</tissue>
    </source>
</reference>
<proteinExistence type="predicted"/>
<evidence type="ECO:0000313" key="2">
    <source>
        <dbReference type="EMBL" id="KAJ6435720.1"/>
    </source>
</evidence>
<feature type="compositionally biased region" description="Basic and acidic residues" evidence="1">
    <location>
        <begin position="43"/>
        <end position="61"/>
    </location>
</feature>
<dbReference type="PANTHER" id="PTHR37392:SF1">
    <property type="entry name" value="OS09G0556800 PROTEIN"/>
    <property type="match status" value="1"/>
</dbReference>
<sequence>MKQIKGAASVLGFGSAHKLSKHKEKRSIFEIEARLPSSGQVSNERENPLWDSNLKDKESETKSILMQASLPNESVKESSSNDKPRRKPFKTLFQQQQREGDGGGGGDNGLNYFFIDKVLGDKIKKELSKIQTELCTTNPSLKFSDDQIEAISTKLPVDKGDLKKFFPKSWCDRYGDVVLDVVKKEFKDHVGDMENMRNVAREKHHNNSKRWTTFEDDNENCHPNLFSRQDHHSFPNNKKFTATNDHNAYTNPFSNDSSEINGNKLMTESFQNPFWIPRQQH</sequence>
<dbReference type="Proteomes" id="UP001162972">
    <property type="component" value="Chromosome 18"/>
</dbReference>
<organism evidence="2 3">
    <name type="scientific">Salix udensis</name>
    <dbReference type="NCBI Taxonomy" id="889485"/>
    <lineage>
        <taxon>Eukaryota</taxon>
        <taxon>Viridiplantae</taxon>
        <taxon>Streptophyta</taxon>
        <taxon>Embryophyta</taxon>
        <taxon>Tracheophyta</taxon>
        <taxon>Spermatophyta</taxon>
        <taxon>Magnoliopsida</taxon>
        <taxon>eudicotyledons</taxon>
        <taxon>Gunneridae</taxon>
        <taxon>Pentapetalae</taxon>
        <taxon>rosids</taxon>
        <taxon>fabids</taxon>
        <taxon>Malpighiales</taxon>
        <taxon>Salicaceae</taxon>
        <taxon>Saliceae</taxon>
        <taxon>Salix</taxon>
    </lineage>
</organism>
<dbReference type="PANTHER" id="PTHR37392">
    <property type="entry name" value="OS09G0556800 PROTEIN"/>
    <property type="match status" value="1"/>
</dbReference>
<dbReference type="EMBL" id="JAPFFJ010000001">
    <property type="protein sequence ID" value="KAJ6435720.1"/>
    <property type="molecule type" value="Genomic_DNA"/>
</dbReference>
<evidence type="ECO:0000256" key="1">
    <source>
        <dbReference type="SAM" id="MobiDB-lite"/>
    </source>
</evidence>
<protein>
    <submittedName>
        <fullName evidence="2">Uncharacterized protein</fullName>
    </submittedName>
</protein>
<accession>A0AAD6L6S5</accession>